<feature type="compositionally biased region" description="Basic and acidic residues" evidence="5">
    <location>
        <begin position="177"/>
        <end position="189"/>
    </location>
</feature>
<evidence type="ECO:0000313" key="8">
    <source>
        <dbReference type="Proteomes" id="UP000019373"/>
    </source>
</evidence>
<evidence type="ECO:0000256" key="2">
    <source>
        <dbReference type="ARBA" id="ARBA00022692"/>
    </source>
</evidence>
<keyword evidence="8" id="KW-1185">Reference proteome</keyword>
<dbReference type="Proteomes" id="UP000019373">
    <property type="component" value="Unassembled WGS sequence"/>
</dbReference>
<dbReference type="PANTHER" id="PTHR15549:SF33">
    <property type="entry name" value="MEMBRANE PROTEIN WSC4, PUTATIVE (AFU_ORTHOLOGUE AFUA_5G09020)-RELATED"/>
    <property type="match status" value="1"/>
</dbReference>
<reference evidence="8" key="1">
    <citation type="journal article" date="2014" name="BMC Genomics">
        <title>Genome characteristics reveal the impact of lichenization on lichen-forming fungus Endocarpon pusillum Hedwig (Verrucariales, Ascomycota).</title>
        <authorList>
            <person name="Wang Y.-Y."/>
            <person name="Liu B."/>
            <person name="Zhang X.-Y."/>
            <person name="Zhou Q.-M."/>
            <person name="Zhang T."/>
            <person name="Li H."/>
            <person name="Yu Y.-F."/>
            <person name="Zhang X.-L."/>
            <person name="Hao X.-Y."/>
            <person name="Wang M."/>
            <person name="Wang L."/>
            <person name="Wei J.-C."/>
        </authorList>
    </citation>
    <scope>NUCLEOTIDE SEQUENCE [LARGE SCALE GENOMIC DNA]</scope>
    <source>
        <strain evidence="8">Z07020 / HMAS-L-300199</strain>
    </source>
</reference>
<evidence type="ECO:0000256" key="3">
    <source>
        <dbReference type="ARBA" id="ARBA00022989"/>
    </source>
</evidence>
<dbReference type="GO" id="GO:0071944">
    <property type="term" value="C:cell periphery"/>
    <property type="evidence" value="ECO:0007669"/>
    <property type="project" value="UniProtKB-ARBA"/>
</dbReference>
<evidence type="ECO:0000256" key="6">
    <source>
        <dbReference type="SAM" id="Phobius"/>
    </source>
</evidence>
<keyword evidence="3 6" id="KW-1133">Transmembrane helix</keyword>
<dbReference type="eggNOG" id="ENOG502T338">
    <property type="taxonomic scope" value="Eukaryota"/>
</dbReference>
<dbReference type="GO" id="GO:0016020">
    <property type="term" value="C:membrane"/>
    <property type="evidence" value="ECO:0007669"/>
    <property type="project" value="UniProtKB-SubCell"/>
</dbReference>
<dbReference type="AlphaFoldDB" id="U1I112"/>
<dbReference type="RefSeq" id="XP_007787025.1">
    <property type="nucleotide sequence ID" value="XM_007788835.1"/>
</dbReference>
<proteinExistence type="predicted"/>
<dbReference type="PANTHER" id="PTHR15549">
    <property type="entry name" value="PAIRED IMMUNOGLOBULIN-LIKE TYPE 2 RECEPTOR"/>
    <property type="match status" value="1"/>
</dbReference>
<evidence type="ECO:0000313" key="7">
    <source>
        <dbReference type="EMBL" id="ERF75579.1"/>
    </source>
</evidence>
<name>U1I112_ENDPU</name>
<evidence type="ECO:0008006" key="9">
    <source>
        <dbReference type="Google" id="ProtNLM"/>
    </source>
</evidence>
<sequence length="197" mass="20430">MQYVSCEKTLEVLDANLDTADQSLPDVVYSYTSNLWQCCGTDENNAVTCGTPTSQTFNAPPPAQLRAAFSSSASLSTGSTTSTSSPSSSSILTANASATSSSEGTQASESGSDSGLSGGAIAGVVIGALAGIVLVAGLAFWLGRRRRRIRNSPAHGTPDANMLLNTYANHKPALKPYSDRPAQELHSMHTTELQGES</sequence>
<keyword evidence="4 6" id="KW-0472">Membrane</keyword>
<accession>U1I112</accession>
<feature type="region of interest" description="Disordered" evidence="5">
    <location>
        <begin position="176"/>
        <end position="197"/>
    </location>
</feature>
<dbReference type="EMBL" id="KE720802">
    <property type="protein sequence ID" value="ERF75579.1"/>
    <property type="molecule type" value="Genomic_DNA"/>
</dbReference>
<evidence type="ECO:0000256" key="1">
    <source>
        <dbReference type="ARBA" id="ARBA00004167"/>
    </source>
</evidence>
<evidence type="ECO:0000256" key="4">
    <source>
        <dbReference type="ARBA" id="ARBA00023136"/>
    </source>
</evidence>
<organism evidence="7 8">
    <name type="scientific">Endocarpon pusillum (strain Z07020 / HMAS-L-300199)</name>
    <name type="common">Lichen-forming fungus</name>
    <dbReference type="NCBI Taxonomy" id="1263415"/>
    <lineage>
        <taxon>Eukaryota</taxon>
        <taxon>Fungi</taxon>
        <taxon>Dikarya</taxon>
        <taxon>Ascomycota</taxon>
        <taxon>Pezizomycotina</taxon>
        <taxon>Eurotiomycetes</taxon>
        <taxon>Chaetothyriomycetidae</taxon>
        <taxon>Verrucariales</taxon>
        <taxon>Verrucariaceae</taxon>
        <taxon>Endocarpon</taxon>
    </lineage>
</organism>
<keyword evidence="2 6" id="KW-0812">Transmembrane</keyword>
<gene>
    <name evidence="7" type="ORF">EPUS_04559</name>
</gene>
<feature type="transmembrane region" description="Helical" evidence="6">
    <location>
        <begin position="120"/>
        <end position="142"/>
    </location>
</feature>
<dbReference type="InterPro" id="IPR051694">
    <property type="entry name" value="Immunoregulatory_rcpt-like"/>
</dbReference>
<evidence type="ECO:0000256" key="5">
    <source>
        <dbReference type="SAM" id="MobiDB-lite"/>
    </source>
</evidence>
<comment type="subcellular location">
    <subcellularLocation>
        <location evidence="1">Membrane</location>
        <topology evidence="1">Single-pass membrane protein</topology>
    </subcellularLocation>
</comment>
<protein>
    <recommendedName>
        <fullName evidence="9">Mid2 domain-containing protein</fullName>
    </recommendedName>
</protein>
<dbReference type="GeneID" id="19239514"/>
<dbReference type="HOGENOM" id="CLU_1384157_0_0_1"/>
<feature type="region of interest" description="Disordered" evidence="5">
    <location>
        <begin position="76"/>
        <end position="114"/>
    </location>
</feature>